<dbReference type="Pfam" id="PF04294">
    <property type="entry name" value="VanW"/>
    <property type="match status" value="1"/>
</dbReference>
<dbReference type="eggNOG" id="COG2720">
    <property type="taxonomic scope" value="Bacteria"/>
</dbReference>
<organism evidence="1 2">
    <name type="scientific">Pseudobacteroides cellulosolvens ATCC 35603 = DSM 2933</name>
    <dbReference type="NCBI Taxonomy" id="398512"/>
    <lineage>
        <taxon>Bacteria</taxon>
        <taxon>Bacillati</taxon>
        <taxon>Bacillota</taxon>
        <taxon>Clostridia</taxon>
        <taxon>Eubacteriales</taxon>
        <taxon>Oscillospiraceae</taxon>
        <taxon>Pseudobacteroides</taxon>
    </lineage>
</organism>
<dbReference type="PATRIC" id="fig|398512.5.peg.2762"/>
<dbReference type="InterPro" id="IPR052913">
    <property type="entry name" value="Glycopeptide_resist_protein"/>
</dbReference>
<proteinExistence type="predicted"/>
<dbReference type="PANTHER" id="PTHR35788:SF1">
    <property type="entry name" value="EXPORTED PROTEIN"/>
    <property type="match status" value="1"/>
</dbReference>
<evidence type="ECO:0000313" key="1">
    <source>
        <dbReference type="EMBL" id="KNY27382.1"/>
    </source>
</evidence>
<accession>A0A0L6JPS5</accession>
<reference evidence="2" key="1">
    <citation type="submission" date="2015-07" db="EMBL/GenBank/DDBJ databases">
        <title>Near-Complete Genome Sequence of the Cellulolytic Bacterium Bacteroides (Pseudobacteroides) cellulosolvens ATCC 35603.</title>
        <authorList>
            <person name="Dassa B."/>
            <person name="Utturkar S.M."/>
            <person name="Klingeman D.M."/>
            <person name="Hurt R.A."/>
            <person name="Keller M."/>
            <person name="Xu J."/>
            <person name="Reddy Y.H.K."/>
            <person name="Borovok I."/>
            <person name="Grinberg I.R."/>
            <person name="Lamed R."/>
            <person name="Zhivin O."/>
            <person name="Bayer E.A."/>
            <person name="Brown S.D."/>
        </authorList>
    </citation>
    <scope>NUCLEOTIDE SEQUENCE [LARGE SCALE GENOMIC DNA]</scope>
    <source>
        <strain evidence="2">DSM 2933</strain>
    </source>
</reference>
<dbReference type="AlphaFoldDB" id="A0A0L6JPS5"/>
<dbReference type="PANTHER" id="PTHR35788">
    <property type="entry name" value="EXPORTED PROTEIN-RELATED"/>
    <property type="match status" value="1"/>
</dbReference>
<name>A0A0L6JPS5_9FIRM</name>
<sequence length="271" mass="31579">MRSIYEEPKKRLKLRIYLGKRYYIFLRSCQWYLGGNKFANSFSYSSLAYRAFGHKTLLIRKLSGVDISLQYNKVINLRIASKRIDGLIIKRGQIFSFWKLIGKPSARKGYLKGLILNPDGSFGEGTGGGLCQLSNIIYWITLHTPLTVIQRYRHSHDIFPDTGRTQPFGSGATCVYNYIDLQILNETDADYQLKLNIDDEFLHAEWRTEKPQNISYEVYEKDHSIKSTYWGGYIRHNTIYRRIYNESGILMDDEFITENNAIMMYSPLLSD</sequence>
<dbReference type="OrthoDB" id="9797191at2"/>
<dbReference type="STRING" id="398512.Bccel_2653"/>
<protein>
    <submittedName>
        <fullName evidence="1">VanW family protein</fullName>
    </submittedName>
</protein>
<dbReference type="InterPro" id="IPR007391">
    <property type="entry name" value="Vancomycin_resist_VanW"/>
</dbReference>
<dbReference type="Proteomes" id="UP000036923">
    <property type="component" value="Unassembled WGS sequence"/>
</dbReference>
<dbReference type="RefSeq" id="WP_036942784.1">
    <property type="nucleotide sequence ID" value="NZ_JQKC01000019.1"/>
</dbReference>
<comment type="caution">
    <text evidence="1">The sequence shown here is derived from an EMBL/GenBank/DDBJ whole genome shotgun (WGS) entry which is preliminary data.</text>
</comment>
<gene>
    <name evidence="1" type="ORF">Bccel_2653</name>
</gene>
<keyword evidence="2" id="KW-1185">Reference proteome</keyword>
<evidence type="ECO:0000313" key="2">
    <source>
        <dbReference type="Proteomes" id="UP000036923"/>
    </source>
</evidence>
<dbReference type="EMBL" id="LGTC01000001">
    <property type="protein sequence ID" value="KNY27382.1"/>
    <property type="molecule type" value="Genomic_DNA"/>
</dbReference>